<protein>
    <submittedName>
        <fullName evidence="1">Retrovirus-related Pol polyprotein from transposon TNT 1-94</fullName>
    </submittedName>
</protein>
<dbReference type="EMBL" id="BKCJ011390607">
    <property type="protein sequence ID" value="GFD28990.1"/>
    <property type="molecule type" value="Genomic_DNA"/>
</dbReference>
<proteinExistence type="predicted"/>
<name>A0A699V2Q2_TANCI</name>
<sequence length="93" mass="10458">MHPGQSQSKHINEFHKLVGDLAAIDTAISDKDQALLLLTSLISAYDNFMETLLYGRDTLKLEDVVVTLYSRELQKMTETKGDGGERLYVRGRS</sequence>
<gene>
    <name evidence="1" type="ORF">Tci_900959</name>
</gene>
<organism evidence="1">
    <name type="scientific">Tanacetum cinerariifolium</name>
    <name type="common">Dalmatian daisy</name>
    <name type="synonym">Chrysanthemum cinerariifolium</name>
    <dbReference type="NCBI Taxonomy" id="118510"/>
    <lineage>
        <taxon>Eukaryota</taxon>
        <taxon>Viridiplantae</taxon>
        <taxon>Streptophyta</taxon>
        <taxon>Embryophyta</taxon>
        <taxon>Tracheophyta</taxon>
        <taxon>Spermatophyta</taxon>
        <taxon>Magnoliopsida</taxon>
        <taxon>eudicotyledons</taxon>
        <taxon>Gunneridae</taxon>
        <taxon>Pentapetalae</taxon>
        <taxon>asterids</taxon>
        <taxon>campanulids</taxon>
        <taxon>Asterales</taxon>
        <taxon>Asteraceae</taxon>
        <taxon>Asteroideae</taxon>
        <taxon>Anthemideae</taxon>
        <taxon>Anthemidinae</taxon>
        <taxon>Tanacetum</taxon>
    </lineage>
</organism>
<comment type="caution">
    <text evidence="1">The sequence shown here is derived from an EMBL/GenBank/DDBJ whole genome shotgun (WGS) entry which is preliminary data.</text>
</comment>
<feature type="non-terminal residue" evidence="1">
    <location>
        <position position="93"/>
    </location>
</feature>
<evidence type="ECO:0000313" key="1">
    <source>
        <dbReference type="EMBL" id="GFD28990.1"/>
    </source>
</evidence>
<accession>A0A699V2Q2</accession>
<reference evidence="1" key="1">
    <citation type="journal article" date="2019" name="Sci. Rep.">
        <title>Draft genome of Tanacetum cinerariifolium, the natural source of mosquito coil.</title>
        <authorList>
            <person name="Yamashiro T."/>
            <person name="Shiraishi A."/>
            <person name="Satake H."/>
            <person name="Nakayama K."/>
        </authorList>
    </citation>
    <scope>NUCLEOTIDE SEQUENCE</scope>
</reference>
<dbReference type="AlphaFoldDB" id="A0A699V2Q2"/>
<dbReference type="Pfam" id="PF14223">
    <property type="entry name" value="Retrotran_gag_2"/>
    <property type="match status" value="1"/>
</dbReference>